<comment type="caution">
    <text evidence="2">The sequence shown here is derived from an EMBL/GenBank/DDBJ whole genome shotgun (WGS) entry which is preliminary data.</text>
</comment>
<dbReference type="EMBL" id="AYZK01000001">
    <property type="protein sequence ID" value="KRM88095.1"/>
    <property type="molecule type" value="Genomic_DNA"/>
</dbReference>
<dbReference type="STRING" id="1423810.FD19_GL000384"/>
<sequence>MLKLYTDAATKGNPGPSGAGILIVGHGDTVELSTPLAVMTNHQAEFQAAALGLQAVIDRGWQHEQVALITDSQIVVDALDKRYAKHFAAEVARIMALADQITLVIPTWQNDHVNRRAHELAQTALHRAEAAS</sequence>
<dbReference type="GO" id="GO:0003676">
    <property type="term" value="F:nucleic acid binding"/>
    <property type="evidence" value="ECO:0007669"/>
    <property type="project" value="InterPro"/>
</dbReference>
<dbReference type="PANTHER" id="PTHR47723:SF19">
    <property type="entry name" value="POLYNUCLEOTIDYL TRANSFERASE, RIBONUCLEASE H-LIKE SUPERFAMILY PROTEIN"/>
    <property type="match status" value="1"/>
</dbReference>
<dbReference type="InterPro" id="IPR036397">
    <property type="entry name" value="RNaseH_sf"/>
</dbReference>
<dbReference type="PANTHER" id="PTHR47723">
    <property type="entry name" value="OS05G0353850 PROTEIN"/>
    <property type="match status" value="1"/>
</dbReference>
<evidence type="ECO:0000313" key="2">
    <source>
        <dbReference type="EMBL" id="KRM88095.1"/>
    </source>
</evidence>
<proteinExistence type="predicted"/>
<accession>A0A0R2C8B3</accession>
<name>A0A0R2C8B3_9LACO</name>
<dbReference type="PROSITE" id="PS50879">
    <property type="entry name" value="RNASE_H_1"/>
    <property type="match status" value="1"/>
</dbReference>
<dbReference type="RefSeq" id="WP_056968988.1">
    <property type="nucleotide sequence ID" value="NZ_AYZK01000001.1"/>
</dbReference>
<reference evidence="2 3" key="1">
    <citation type="journal article" date="2015" name="Genome Announc.">
        <title>Expanding the biotechnology potential of lactobacilli through comparative genomics of 213 strains and associated genera.</title>
        <authorList>
            <person name="Sun Z."/>
            <person name="Harris H.M."/>
            <person name="McCann A."/>
            <person name="Guo C."/>
            <person name="Argimon S."/>
            <person name="Zhang W."/>
            <person name="Yang X."/>
            <person name="Jeffery I.B."/>
            <person name="Cooney J.C."/>
            <person name="Kagawa T.F."/>
            <person name="Liu W."/>
            <person name="Song Y."/>
            <person name="Salvetti E."/>
            <person name="Wrobel A."/>
            <person name="Rasinkangas P."/>
            <person name="Parkhill J."/>
            <person name="Rea M.C."/>
            <person name="O'Sullivan O."/>
            <person name="Ritari J."/>
            <person name="Douillard F.P."/>
            <person name="Paul Ross R."/>
            <person name="Yang R."/>
            <person name="Briner A.E."/>
            <person name="Felis G.E."/>
            <person name="de Vos W.M."/>
            <person name="Barrangou R."/>
            <person name="Klaenhammer T.R."/>
            <person name="Caufield P.W."/>
            <person name="Cui Y."/>
            <person name="Zhang H."/>
            <person name="O'Toole P.W."/>
        </authorList>
    </citation>
    <scope>NUCLEOTIDE SEQUENCE [LARGE SCALE GENOMIC DNA]</scope>
    <source>
        <strain evidence="2 3">DSM 22698</strain>
    </source>
</reference>
<dbReference type="AlphaFoldDB" id="A0A0R2C8B3"/>
<keyword evidence="3" id="KW-1185">Reference proteome</keyword>
<evidence type="ECO:0000313" key="3">
    <source>
        <dbReference type="Proteomes" id="UP000051789"/>
    </source>
</evidence>
<dbReference type="InterPro" id="IPR002156">
    <property type="entry name" value="RNaseH_domain"/>
</dbReference>
<dbReference type="SUPFAM" id="SSF53098">
    <property type="entry name" value="Ribonuclease H-like"/>
    <property type="match status" value="1"/>
</dbReference>
<dbReference type="PATRIC" id="fig|1423810.4.peg.388"/>
<dbReference type="Pfam" id="PF13456">
    <property type="entry name" value="RVT_3"/>
    <property type="match status" value="1"/>
</dbReference>
<protein>
    <recommendedName>
        <fullName evidence="1">RNase H type-1 domain-containing protein</fullName>
    </recommendedName>
</protein>
<gene>
    <name evidence="2" type="ORF">FD19_GL000384</name>
</gene>
<dbReference type="InterPro" id="IPR053151">
    <property type="entry name" value="RNase_H-like"/>
</dbReference>
<dbReference type="Gene3D" id="3.30.420.10">
    <property type="entry name" value="Ribonuclease H-like superfamily/Ribonuclease H"/>
    <property type="match status" value="1"/>
</dbReference>
<organism evidence="2 3">
    <name type="scientific">Lacticaseibacillus thailandensis DSM 22698 = JCM 13996</name>
    <dbReference type="NCBI Taxonomy" id="1423810"/>
    <lineage>
        <taxon>Bacteria</taxon>
        <taxon>Bacillati</taxon>
        <taxon>Bacillota</taxon>
        <taxon>Bacilli</taxon>
        <taxon>Lactobacillales</taxon>
        <taxon>Lactobacillaceae</taxon>
        <taxon>Lacticaseibacillus</taxon>
    </lineage>
</organism>
<dbReference type="Proteomes" id="UP000051789">
    <property type="component" value="Unassembled WGS sequence"/>
</dbReference>
<dbReference type="GO" id="GO:0004523">
    <property type="term" value="F:RNA-DNA hybrid ribonuclease activity"/>
    <property type="evidence" value="ECO:0007669"/>
    <property type="project" value="InterPro"/>
</dbReference>
<evidence type="ECO:0000259" key="1">
    <source>
        <dbReference type="PROSITE" id="PS50879"/>
    </source>
</evidence>
<dbReference type="CDD" id="cd09279">
    <property type="entry name" value="RNase_HI_like"/>
    <property type="match status" value="1"/>
</dbReference>
<feature type="domain" description="RNase H type-1" evidence="1">
    <location>
        <begin position="1"/>
        <end position="126"/>
    </location>
</feature>
<dbReference type="InterPro" id="IPR012337">
    <property type="entry name" value="RNaseH-like_sf"/>
</dbReference>